<dbReference type="InterPro" id="IPR053164">
    <property type="entry name" value="IS1016-like_transposase"/>
</dbReference>
<reference evidence="3" key="1">
    <citation type="submission" date="2025-08" db="UniProtKB">
        <authorList>
            <consortium name="RefSeq"/>
        </authorList>
    </citation>
    <scope>IDENTIFICATION</scope>
    <source>
        <strain evidence="3">Ishihara</strain>
        <tissue evidence="3">Whole body</tissue>
    </source>
</reference>
<proteinExistence type="predicted"/>
<evidence type="ECO:0000313" key="3">
    <source>
        <dbReference type="RefSeq" id="XP_022815202.1"/>
    </source>
</evidence>
<sequence length="354" mass="41200">MDPLQLILARNFNLWNYACAIPNEETAVTAAKAWLLIPARTPRCPTCRGPMSRETKMSYKLKYRLRCWRCAREGRPSIRSPLKNTFFERAHVSVLNTLRLMVHFLRKDKVSQAAKDVGVTKKTAIQTYHYLREVCEVAEAHDRDLLGGSNDVVEIDETHLYTRKYHRGRLLRRQTWSFGCISRLTRQIHVELIPNKARTTLDPIVEANVRTGSYIMSDMHRAYNNIHLRLGMRGHSAVNHSLNFVGGTVDIPVDTSLGVPAPGGNVKVKIHTNTLERQWLELKRHCRTCRSQRRLKWYMGEYMYRHNILRQLPSDAARFRRLLRDMHRVYPGLGKRGIKSRNCRCSSPNCRRRN</sequence>
<dbReference type="InterPro" id="IPR024445">
    <property type="entry name" value="Tnp_ISXO2-like"/>
</dbReference>
<dbReference type="RefSeq" id="XP_022815202.1">
    <property type="nucleotide sequence ID" value="XM_022959434.1"/>
</dbReference>
<accession>A0A9J7DQH0</accession>
<dbReference type="PANTHER" id="PTHR47163:SF2">
    <property type="entry name" value="SI:DKEY-17M8.2"/>
    <property type="match status" value="1"/>
</dbReference>
<dbReference type="Pfam" id="PF12762">
    <property type="entry name" value="DDE_Tnp_IS1595"/>
    <property type="match status" value="1"/>
</dbReference>
<dbReference type="KEGG" id="sliu:111348675"/>
<protein>
    <submittedName>
        <fullName evidence="3">Uncharacterized protein LOC111348675</fullName>
    </submittedName>
</protein>
<gene>
    <name evidence="3" type="primary">LOC111348675</name>
</gene>
<name>A0A9J7DQH0_SPOLT</name>
<feature type="domain" description="ISXO2-like transposase" evidence="1">
    <location>
        <begin position="145"/>
        <end position="307"/>
    </location>
</feature>
<evidence type="ECO:0000313" key="2">
    <source>
        <dbReference type="Proteomes" id="UP000301870"/>
    </source>
</evidence>
<dbReference type="PANTHER" id="PTHR47163">
    <property type="entry name" value="DDE_TNP_IS1595 DOMAIN-CONTAINING PROTEIN"/>
    <property type="match status" value="1"/>
</dbReference>
<organism evidence="2 3">
    <name type="scientific">Spodoptera litura</name>
    <name type="common">Asian cotton leafworm</name>
    <dbReference type="NCBI Taxonomy" id="69820"/>
    <lineage>
        <taxon>Eukaryota</taxon>
        <taxon>Metazoa</taxon>
        <taxon>Ecdysozoa</taxon>
        <taxon>Arthropoda</taxon>
        <taxon>Hexapoda</taxon>
        <taxon>Insecta</taxon>
        <taxon>Pterygota</taxon>
        <taxon>Neoptera</taxon>
        <taxon>Endopterygota</taxon>
        <taxon>Lepidoptera</taxon>
        <taxon>Glossata</taxon>
        <taxon>Ditrysia</taxon>
        <taxon>Noctuoidea</taxon>
        <taxon>Noctuidae</taxon>
        <taxon>Amphipyrinae</taxon>
        <taxon>Spodoptera</taxon>
    </lineage>
</organism>
<dbReference type="AlphaFoldDB" id="A0A9J7DQH0"/>
<dbReference type="SMART" id="SM01126">
    <property type="entry name" value="DDE_Tnp_IS1595"/>
    <property type="match status" value="1"/>
</dbReference>
<dbReference type="Proteomes" id="UP000301870">
    <property type="component" value="Chromosome 8"/>
</dbReference>
<keyword evidence="2" id="KW-1185">Reference proteome</keyword>
<dbReference type="GeneID" id="111348675"/>
<evidence type="ECO:0000259" key="1">
    <source>
        <dbReference type="SMART" id="SM01126"/>
    </source>
</evidence>
<dbReference type="OrthoDB" id="424490at2759"/>